<gene>
    <name evidence="1" type="ORF">K4A83_01635</name>
</gene>
<keyword evidence="2" id="KW-1185">Reference proteome</keyword>
<dbReference type="EMBL" id="JAIHOM010000005">
    <property type="protein sequence ID" value="MCW6034976.1"/>
    <property type="molecule type" value="Genomic_DNA"/>
</dbReference>
<comment type="caution">
    <text evidence="1">The sequence shown here is derived from an EMBL/GenBank/DDBJ whole genome shotgun (WGS) entry which is preliminary data.</text>
</comment>
<name>A0ABT3L0E7_9CYAN</name>
<proteinExistence type="predicted"/>
<dbReference type="Proteomes" id="UP001526426">
    <property type="component" value="Unassembled WGS sequence"/>
</dbReference>
<evidence type="ECO:0000313" key="1">
    <source>
        <dbReference type="EMBL" id="MCW6034976.1"/>
    </source>
</evidence>
<protein>
    <recommendedName>
        <fullName evidence="3">DUF2281 domain-containing protein</fullName>
    </recommendedName>
</protein>
<evidence type="ECO:0008006" key="3">
    <source>
        <dbReference type="Google" id="ProtNLM"/>
    </source>
</evidence>
<reference evidence="1 2" key="1">
    <citation type="submission" date="2021-08" db="EMBL/GenBank/DDBJ databases">
        <title>Draft genome sequence of Spirulina subsalsa with high tolerance to salinity and hype-accumulation of phycocyanin.</title>
        <authorList>
            <person name="Pei H."/>
            <person name="Jiang L."/>
        </authorList>
    </citation>
    <scope>NUCLEOTIDE SEQUENCE [LARGE SCALE GENOMIC DNA]</scope>
    <source>
        <strain evidence="1 2">FACHB-351</strain>
    </source>
</reference>
<sequence length="61" mass="7232">MTIKEQIIKELDSLPDSTLEVILENIRQIKSQEKVEKDPFLQAYLDTLPQWEEVYRRLADA</sequence>
<dbReference type="RefSeq" id="WP_265262636.1">
    <property type="nucleotide sequence ID" value="NZ_JAIHOM010000005.1"/>
</dbReference>
<evidence type="ECO:0000313" key="2">
    <source>
        <dbReference type="Proteomes" id="UP001526426"/>
    </source>
</evidence>
<organism evidence="1 2">
    <name type="scientific">Spirulina subsalsa FACHB-351</name>
    <dbReference type="NCBI Taxonomy" id="234711"/>
    <lineage>
        <taxon>Bacteria</taxon>
        <taxon>Bacillati</taxon>
        <taxon>Cyanobacteriota</taxon>
        <taxon>Cyanophyceae</taxon>
        <taxon>Spirulinales</taxon>
        <taxon>Spirulinaceae</taxon>
        <taxon>Spirulina</taxon>
    </lineage>
</organism>
<accession>A0ABT3L0E7</accession>